<evidence type="ECO:0000256" key="1">
    <source>
        <dbReference type="ARBA" id="ARBA00022617"/>
    </source>
</evidence>
<dbReference type="InterPro" id="IPR036909">
    <property type="entry name" value="Cyt_c-like_dom_sf"/>
</dbReference>
<keyword evidence="3" id="KW-0408">Iron</keyword>
<dbReference type="Gene3D" id="1.10.760.10">
    <property type="entry name" value="Cytochrome c-like domain"/>
    <property type="match status" value="1"/>
</dbReference>
<dbReference type="PROSITE" id="PS51007">
    <property type="entry name" value="CYTC"/>
    <property type="match status" value="1"/>
</dbReference>
<proteinExistence type="predicted"/>
<evidence type="ECO:0000256" key="3">
    <source>
        <dbReference type="ARBA" id="ARBA00023004"/>
    </source>
</evidence>
<gene>
    <name evidence="5" type="ORF">METZ01_LOCUS384214</name>
</gene>
<dbReference type="GO" id="GO:0009055">
    <property type="term" value="F:electron transfer activity"/>
    <property type="evidence" value="ECO:0007669"/>
    <property type="project" value="InterPro"/>
</dbReference>
<keyword evidence="1" id="KW-0349">Heme</keyword>
<reference evidence="5" key="1">
    <citation type="submission" date="2018-05" db="EMBL/GenBank/DDBJ databases">
        <authorList>
            <person name="Lanie J.A."/>
            <person name="Ng W.-L."/>
            <person name="Kazmierczak K.M."/>
            <person name="Andrzejewski T.M."/>
            <person name="Davidsen T.M."/>
            <person name="Wayne K.J."/>
            <person name="Tettelin H."/>
            <person name="Glass J.I."/>
            <person name="Rusch D."/>
            <person name="Podicherti R."/>
            <person name="Tsui H.-C.T."/>
            <person name="Winkler M.E."/>
        </authorList>
    </citation>
    <scope>NUCLEOTIDE SEQUENCE</scope>
</reference>
<evidence type="ECO:0000313" key="5">
    <source>
        <dbReference type="EMBL" id="SVD31360.1"/>
    </source>
</evidence>
<dbReference type="PANTHER" id="PTHR40394:SF2">
    <property type="entry name" value="QUINOL:CYTOCHROME C OXIDOREDUCTASE MEMBRANE PROTEIN"/>
    <property type="match status" value="1"/>
</dbReference>
<evidence type="ECO:0000259" key="4">
    <source>
        <dbReference type="PROSITE" id="PS51007"/>
    </source>
</evidence>
<dbReference type="PANTHER" id="PTHR40394">
    <property type="entry name" value="LIPOPROTEIN-RELATED"/>
    <property type="match status" value="1"/>
</dbReference>
<evidence type="ECO:0000256" key="2">
    <source>
        <dbReference type="ARBA" id="ARBA00022723"/>
    </source>
</evidence>
<accession>A0A382UAQ7</accession>
<name>A0A382UAQ7_9ZZZZ</name>
<protein>
    <recommendedName>
        <fullName evidence="4">Cytochrome c domain-containing protein</fullName>
    </recommendedName>
</protein>
<dbReference type="Pfam" id="PF13442">
    <property type="entry name" value="Cytochrome_CBB3"/>
    <property type="match status" value="1"/>
</dbReference>
<dbReference type="SUPFAM" id="SSF46626">
    <property type="entry name" value="Cytochrome c"/>
    <property type="match status" value="1"/>
</dbReference>
<feature type="domain" description="Cytochrome c" evidence="4">
    <location>
        <begin position="113"/>
        <end position="219"/>
    </location>
</feature>
<dbReference type="InterPro" id="IPR009056">
    <property type="entry name" value="Cyt_c-like_dom"/>
</dbReference>
<dbReference type="GO" id="GO:0020037">
    <property type="term" value="F:heme binding"/>
    <property type="evidence" value="ECO:0007669"/>
    <property type="project" value="InterPro"/>
</dbReference>
<organism evidence="5">
    <name type="scientific">marine metagenome</name>
    <dbReference type="NCBI Taxonomy" id="408172"/>
    <lineage>
        <taxon>unclassified sequences</taxon>
        <taxon>metagenomes</taxon>
        <taxon>ecological metagenomes</taxon>
    </lineage>
</organism>
<dbReference type="AlphaFoldDB" id="A0A382UAQ7"/>
<dbReference type="EMBL" id="UINC01142804">
    <property type="protein sequence ID" value="SVD31360.1"/>
    <property type="molecule type" value="Genomic_DNA"/>
</dbReference>
<dbReference type="GO" id="GO:0046872">
    <property type="term" value="F:metal ion binding"/>
    <property type="evidence" value="ECO:0007669"/>
    <property type="project" value="UniProtKB-KW"/>
</dbReference>
<sequence>MKYFLLIYALTVVAAISILGFRGETSRKPPLEIFPDMDRQLKFLEQSENSLFANGSSDRLHPLHSVSRGNALNMAAVFSTDAEDRNLGSSVFRTGLDSEGVGHAGFPMEVTPELMRLGKERYDIYCSRCHGAYGNGRGILSKFGLQPRNLTDPKEPNYLTLPILREVKLADGGKRKVEHGYEGYLTHVMTEGFNTMLGLKDRVSPRERWAIALYLRALQELVQSKKIPEAAPVELNEKEAEK</sequence>
<keyword evidence="2" id="KW-0479">Metal-binding</keyword>